<protein>
    <submittedName>
        <fullName evidence="2">ADP-ribose pyrophosphatase YjhB (NUDIX family)</fullName>
    </submittedName>
</protein>
<dbReference type="SUPFAM" id="SSF55811">
    <property type="entry name" value="Nudix"/>
    <property type="match status" value="1"/>
</dbReference>
<dbReference type="Pfam" id="PF00293">
    <property type="entry name" value="NUDIX"/>
    <property type="match status" value="1"/>
</dbReference>
<dbReference type="InterPro" id="IPR036388">
    <property type="entry name" value="WH-like_DNA-bd_sf"/>
</dbReference>
<proteinExistence type="predicted"/>
<dbReference type="Gene3D" id="3.90.79.10">
    <property type="entry name" value="Nucleoside Triphosphate Pyrophosphohydrolase"/>
    <property type="match status" value="1"/>
</dbReference>
<name>A0A4Q7MFD0_9BACT</name>
<dbReference type="Proteomes" id="UP000293874">
    <property type="component" value="Unassembled WGS sequence"/>
</dbReference>
<dbReference type="Pfam" id="PF21906">
    <property type="entry name" value="WHD_NrtR"/>
    <property type="match status" value="1"/>
</dbReference>
<dbReference type="EMBL" id="SGXA01000005">
    <property type="protein sequence ID" value="RZS65442.1"/>
    <property type="molecule type" value="Genomic_DNA"/>
</dbReference>
<dbReference type="InterPro" id="IPR036390">
    <property type="entry name" value="WH_DNA-bd_sf"/>
</dbReference>
<comment type="caution">
    <text evidence="2">The sequence shown here is derived from an EMBL/GenBank/DDBJ whole genome shotgun (WGS) entry which is preliminary data.</text>
</comment>
<evidence type="ECO:0000313" key="2">
    <source>
        <dbReference type="EMBL" id="RZS65442.1"/>
    </source>
</evidence>
<dbReference type="SUPFAM" id="SSF46785">
    <property type="entry name" value="Winged helix' DNA-binding domain"/>
    <property type="match status" value="1"/>
</dbReference>
<reference evidence="2 3" key="1">
    <citation type="submission" date="2019-02" db="EMBL/GenBank/DDBJ databases">
        <title>Genomic Encyclopedia of Type Strains, Phase IV (KMG-IV): sequencing the most valuable type-strain genomes for metagenomic binning, comparative biology and taxonomic classification.</title>
        <authorList>
            <person name="Goeker M."/>
        </authorList>
    </citation>
    <scope>NUCLEOTIDE SEQUENCE [LARGE SCALE GENOMIC DNA]</scope>
    <source>
        <strain evidence="2 3">DSM 18116</strain>
    </source>
</reference>
<gene>
    <name evidence="2" type="ORF">EV199_5615</name>
</gene>
<dbReference type="Gene3D" id="1.10.10.10">
    <property type="entry name" value="Winged helix-like DNA-binding domain superfamily/Winged helix DNA-binding domain"/>
    <property type="match status" value="1"/>
</dbReference>
<evidence type="ECO:0000259" key="1">
    <source>
        <dbReference type="PROSITE" id="PS51462"/>
    </source>
</evidence>
<dbReference type="InterPro" id="IPR015797">
    <property type="entry name" value="NUDIX_hydrolase-like_dom_sf"/>
</dbReference>
<keyword evidence="3" id="KW-1185">Reference proteome</keyword>
<accession>A0A4Q7MFD0</accession>
<dbReference type="CDD" id="cd18873">
    <property type="entry name" value="NUDIX_NadM_like"/>
    <property type="match status" value="1"/>
</dbReference>
<dbReference type="PANTHER" id="PTHR43736">
    <property type="entry name" value="ADP-RIBOSE PYROPHOSPHATASE"/>
    <property type="match status" value="1"/>
</dbReference>
<organism evidence="2 3">
    <name type="scientific">Pseudobacter ginsenosidimutans</name>
    <dbReference type="NCBI Taxonomy" id="661488"/>
    <lineage>
        <taxon>Bacteria</taxon>
        <taxon>Pseudomonadati</taxon>
        <taxon>Bacteroidota</taxon>
        <taxon>Chitinophagia</taxon>
        <taxon>Chitinophagales</taxon>
        <taxon>Chitinophagaceae</taxon>
        <taxon>Pseudobacter</taxon>
    </lineage>
</organism>
<dbReference type="PANTHER" id="PTHR43736:SF4">
    <property type="entry name" value="SLR1690 PROTEIN"/>
    <property type="match status" value="1"/>
</dbReference>
<dbReference type="AlphaFoldDB" id="A0A4Q7MFD0"/>
<dbReference type="InterPro" id="IPR000086">
    <property type="entry name" value="NUDIX_hydrolase_dom"/>
</dbReference>
<sequence length="243" mass="28184">MYPETRSEMAVKHYRADKMLVAVDCVIFGFDGEALKLLLIKRGFEPQKSKWSLMGGFVQPKESLDNAASRILEQLTGLKGVFMEQLFAFGDPARDPMERTISVVYYALVDIGQYKKQLSEDFHAEWFPLSELPLLIFDHDQMVGTARERLQYKAALHPILFELLPGRFTIRQLLDLYESVYGKELDKRNFIRKLQSSGLIIRQKEKEKGSSKKGAFYFKLDKRKYSSSLRSFISFLPTKEIFQ</sequence>
<feature type="domain" description="Nudix hydrolase" evidence="1">
    <location>
        <begin position="18"/>
        <end position="150"/>
    </location>
</feature>
<evidence type="ECO:0000313" key="3">
    <source>
        <dbReference type="Proteomes" id="UP000293874"/>
    </source>
</evidence>
<dbReference type="PROSITE" id="PS51462">
    <property type="entry name" value="NUDIX"/>
    <property type="match status" value="1"/>
</dbReference>
<dbReference type="InterPro" id="IPR054105">
    <property type="entry name" value="WHD_NrtR"/>
</dbReference>